<dbReference type="PROSITE" id="PS51257">
    <property type="entry name" value="PROKAR_LIPOPROTEIN"/>
    <property type="match status" value="1"/>
</dbReference>
<sequence>MNRLKELKYFILATILFSFVAAGSLSSCRDQKKQENTEQQGEHPEGEEHPTEAGEAKEEHPTKGAEEHPSKDEGEHPKKDGE</sequence>
<feature type="region of interest" description="Disordered" evidence="1">
    <location>
        <begin position="26"/>
        <end position="82"/>
    </location>
</feature>
<accession>A0A1G9IJA4</accession>
<dbReference type="RefSeq" id="WP_089884312.1">
    <property type="nucleotide sequence ID" value="NZ_FNGV01000001.1"/>
</dbReference>
<feature type="compositionally biased region" description="Basic and acidic residues" evidence="1">
    <location>
        <begin position="29"/>
        <end position="82"/>
    </location>
</feature>
<name>A0A1G9IJA4_9FLAO</name>
<proteinExistence type="predicted"/>
<evidence type="ECO:0000256" key="2">
    <source>
        <dbReference type="SAM" id="SignalP"/>
    </source>
</evidence>
<feature type="chain" id="PRO_5011466965" evidence="2">
    <location>
        <begin position="23"/>
        <end position="82"/>
    </location>
</feature>
<reference evidence="3 4" key="1">
    <citation type="submission" date="2016-10" db="EMBL/GenBank/DDBJ databases">
        <authorList>
            <person name="de Groot N.N."/>
        </authorList>
    </citation>
    <scope>NUCLEOTIDE SEQUENCE [LARGE SCALE GENOMIC DNA]</scope>
    <source>
        <strain evidence="3 4">DSM 19886</strain>
    </source>
</reference>
<gene>
    <name evidence="3" type="ORF">SAMN04488514_101154</name>
</gene>
<organism evidence="3 4">
    <name type="scientific">Kriegella aquimaris</name>
    <dbReference type="NCBI Taxonomy" id="192904"/>
    <lineage>
        <taxon>Bacteria</taxon>
        <taxon>Pseudomonadati</taxon>
        <taxon>Bacteroidota</taxon>
        <taxon>Flavobacteriia</taxon>
        <taxon>Flavobacteriales</taxon>
        <taxon>Flavobacteriaceae</taxon>
        <taxon>Kriegella</taxon>
    </lineage>
</organism>
<feature type="signal peptide" evidence="2">
    <location>
        <begin position="1"/>
        <end position="22"/>
    </location>
</feature>
<evidence type="ECO:0000313" key="3">
    <source>
        <dbReference type="EMBL" id="SDL24993.1"/>
    </source>
</evidence>
<evidence type="ECO:0000313" key="4">
    <source>
        <dbReference type="Proteomes" id="UP000199440"/>
    </source>
</evidence>
<dbReference type="OrthoDB" id="1446996at2"/>
<keyword evidence="2" id="KW-0732">Signal</keyword>
<keyword evidence="4" id="KW-1185">Reference proteome</keyword>
<dbReference type="AlphaFoldDB" id="A0A1G9IJA4"/>
<evidence type="ECO:0000256" key="1">
    <source>
        <dbReference type="SAM" id="MobiDB-lite"/>
    </source>
</evidence>
<protein>
    <submittedName>
        <fullName evidence="3">Uncharacterized protein</fullName>
    </submittedName>
</protein>
<dbReference type="Proteomes" id="UP000199440">
    <property type="component" value="Unassembled WGS sequence"/>
</dbReference>
<dbReference type="EMBL" id="FNGV01000001">
    <property type="protein sequence ID" value="SDL24993.1"/>
    <property type="molecule type" value="Genomic_DNA"/>
</dbReference>